<name>A0A836CFL5_9STRA</name>
<evidence type="ECO:0000256" key="1">
    <source>
        <dbReference type="SAM" id="MobiDB-lite"/>
    </source>
</evidence>
<feature type="region of interest" description="Disordered" evidence="1">
    <location>
        <begin position="532"/>
        <end position="633"/>
    </location>
</feature>
<evidence type="ECO:0000313" key="3">
    <source>
        <dbReference type="Proteomes" id="UP000664859"/>
    </source>
</evidence>
<dbReference type="Proteomes" id="UP000664859">
    <property type="component" value="Unassembled WGS sequence"/>
</dbReference>
<feature type="region of interest" description="Disordered" evidence="1">
    <location>
        <begin position="262"/>
        <end position="347"/>
    </location>
</feature>
<feature type="compositionally biased region" description="Low complexity" evidence="1">
    <location>
        <begin position="153"/>
        <end position="170"/>
    </location>
</feature>
<feature type="compositionally biased region" description="Polar residues" evidence="1">
    <location>
        <begin position="83"/>
        <end position="95"/>
    </location>
</feature>
<feature type="compositionally biased region" description="Basic residues" evidence="1">
    <location>
        <begin position="621"/>
        <end position="633"/>
    </location>
</feature>
<dbReference type="EMBL" id="JAFCMP010000212">
    <property type="protein sequence ID" value="KAG5183413.1"/>
    <property type="molecule type" value="Genomic_DNA"/>
</dbReference>
<keyword evidence="3" id="KW-1185">Reference proteome</keyword>
<feature type="compositionally biased region" description="Low complexity" evidence="1">
    <location>
        <begin position="8"/>
        <end position="20"/>
    </location>
</feature>
<comment type="caution">
    <text evidence="2">The sequence shown here is derived from an EMBL/GenBank/DDBJ whole genome shotgun (WGS) entry which is preliminary data.</text>
</comment>
<organism evidence="2 3">
    <name type="scientific">Tribonema minus</name>
    <dbReference type="NCBI Taxonomy" id="303371"/>
    <lineage>
        <taxon>Eukaryota</taxon>
        <taxon>Sar</taxon>
        <taxon>Stramenopiles</taxon>
        <taxon>Ochrophyta</taxon>
        <taxon>PX clade</taxon>
        <taxon>Xanthophyceae</taxon>
        <taxon>Tribonematales</taxon>
        <taxon>Tribonemataceae</taxon>
        <taxon>Tribonema</taxon>
    </lineage>
</organism>
<protein>
    <submittedName>
        <fullName evidence="2">Uncharacterized protein</fullName>
    </submittedName>
</protein>
<evidence type="ECO:0000313" key="2">
    <source>
        <dbReference type="EMBL" id="KAG5183413.1"/>
    </source>
</evidence>
<proteinExistence type="predicted"/>
<feature type="compositionally biased region" description="Gly residues" evidence="1">
    <location>
        <begin position="532"/>
        <end position="565"/>
    </location>
</feature>
<feature type="region of interest" description="Disordered" evidence="1">
    <location>
        <begin position="1"/>
        <end position="20"/>
    </location>
</feature>
<feature type="compositionally biased region" description="Low complexity" evidence="1">
    <location>
        <begin position="586"/>
        <end position="608"/>
    </location>
</feature>
<accession>A0A836CFL5</accession>
<feature type="region of interest" description="Disordered" evidence="1">
    <location>
        <begin position="46"/>
        <end position="110"/>
    </location>
</feature>
<gene>
    <name evidence="2" type="ORF">JKP88DRAFT_277701</name>
</gene>
<feature type="region of interest" description="Disordered" evidence="1">
    <location>
        <begin position="132"/>
        <end position="191"/>
    </location>
</feature>
<dbReference type="AlphaFoldDB" id="A0A836CFL5"/>
<sequence>MRERDSDAAAFKAAKTSWAKSQETLQQHLDEALSTLDAQRAALSQISAAAAAARSPRDEAAAAPPSGSPRDRLGNGLLPHNASFGSASDTGSCNGRQAAHDTQRYSTSMHVDGLPSREAILTMTVESVQRVQKGPGAQLARHHDGRGGAIPNAARRSTTTAGTSASTWSAPHMRHEAPVRQPAAPAHATYRNPPRLPFYTVPLDAEMVQAPGHAALLGATDQDAERRLERSFGASSGRGDHSEMPSLLNFPTHQGSFIDGMHGRGGANARDSSDWGRPRTTAPPDRVNASVAGVKRSPDSFHVGPSSSDDVAAPARKRVAWPSESDSESLRPGQPMTVPYPQEPLGPPVAPPLPPPPSQGLWGTTDGQQGKLKLKEAPGLVRVLFVDWDGVTKHTRRTVEEAEAHLASLSTLPSAATMIFHCFSRPPGTCGLRARVPLGAMPPGTRGLRARVPLGAMWDAVFHATPRLAAYRHACRVFTDTCNAKDLRRSSSPSRMHGFHESIFTAHDAVSEARAAACFSGKMAMLASVAAAGGGGSGGGSSGSGGGGGGGSSGGGGGGTGGGNHSGDFNSNGTGYNNGGGCDECSSSSSSPALSSPISSSGRRSVSPLQTDVGRGGGTGKGKRGSGGHRACC</sequence>
<reference evidence="2" key="1">
    <citation type="submission" date="2021-02" db="EMBL/GenBank/DDBJ databases">
        <title>First Annotated Genome of the Yellow-green Alga Tribonema minus.</title>
        <authorList>
            <person name="Mahan K.M."/>
        </authorList>
    </citation>
    <scope>NUCLEOTIDE SEQUENCE</scope>
    <source>
        <strain evidence="2">UTEX B ZZ1240</strain>
    </source>
</reference>